<dbReference type="PROSITE" id="PS50035">
    <property type="entry name" value="PLD"/>
    <property type="match status" value="1"/>
</dbReference>
<dbReference type="Gene3D" id="3.30.870.10">
    <property type="entry name" value="Endonuclease Chain A"/>
    <property type="match status" value="1"/>
</dbReference>
<dbReference type="InterPro" id="IPR025202">
    <property type="entry name" value="PLD-like_dom"/>
</dbReference>
<dbReference type="InterPro" id="IPR001736">
    <property type="entry name" value="PLipase_D/transphosphatidylase"/>
</dbReference>
<dbReference type="GO" id="GO:0008808">
    <property type="term" value="F:cardiolipin synthase activity"/>
    <property type="evidence" value="ECO:0007669"/>
    <property type="project" value="TreeGrafter"/>
</dbReference>
<protein>
    <submittedName>
        <fullName evidence="2">Phospholipase</fullName>
    </submittedName>
</protein>
<dbReference type="SUPFAM" id="SSF56024">
    <property type="entry name" value="Phospholipase D/nuclease"/>
    <property type="match status" value="1"/>
</dbReference>
<accession>V7D134</accession>
<feature type="non-terminal residue" evidence="2">
    <location>
        <position position="176"/>
    </location>
</feature>
<evidence type="ECO:0000313" key="2">
    <source>
        <dbReference type="EMBL" id="ESW36112.1"/>
    </source>
</evidence>
<dbReference type="RefSeq" id="WP_023663542.1">
    <property type="nucleotide sequence ID" value="NZ_AXUP01000695.1"/>
</dbReference>
<dbReference type="PANTHER" id="PTHR21248">
    <property type="entry name" value="CARDIOLIPIN SYNTHASE"/>
    <property type="match status" value="1"/>
</dbReference>
<evidence type="ECO:0000313" key="3">
    <source>
        <dbReference type="Proteomes" id="UP000018511"/>
    </source>
</evidence>
<proteinExistence type="predicted"/>
<dbReference type="Pfam" id="PF13091">
    <property type="entry name" value="PLDc_2"/>
    <property type="match status" value="1"/>
</dbReference>
<dbReference type="GO" id="GO:0032049">
    <property type="term" value="P:cardiolipin biosynthetic process"/>
    <property type="evidence" value="ECO:0007669"/>
    <property type="project" value="UniProtKB-ARBA"/>
</dbReference>
<dbReference type="Proteomes" id="UP000018511">
    <property type="component" value="Unassembled WGS sequence"/>
</dbReference>
<dbReference type="CDD" id="cd09110">
    <property type="entry name" value="PLDc_CLS_1"/>
    <property type="match status" value="1"/>
</dbReference>
<sequence>MPGPVFPWRDGNQFELLIDGPEFFPRMLLAIMRAEFQVDLELYLVEAGDCADAVVEALEHAARRGVRVRCLFDDYGSLAFNSKLRQRLLDAGVYLRWYNRLRWKRGLRNLYRDHRKLLLVDERWAVVGGTGVTDEFWTPGEATSEWHEVMVQMQGPVVSDWQLLFDRQWHANNRRT</sequence>
<dbReference type="EMBL" id="AXUP01000695">
    <property type="protein sequence ID" value="ESW36112.1"/>
    <property type="molecule type" value="Genomic_DNA"/>
</dbReference>
<evidence type="ECO:0000259" key="1">
    <source>
        <dbReference type="PROSITE" id="PS50035"/>
    </source>
</evidence>
<organism evidence="2 3">
    <name type="scientific">Pseudomonas taiwanensis SJ9</name>
    <dbReference type="NCBI Taxonomy" id="1388762"/>
    <lineage>
        <taxon>Bacteria</taxon>
        <taxon>Pseudomonadati</taxon>
        <taxon>Pseudomonadota</taxon>
        <taxon>Gammaproteobacteria</taxon>
        <taxon>Pseudomonadales</taxon>
        <taxon>Pseudomonadaceae</taxon>
        <taxon>Pseudomonas</taxon>
    </lineage>
</organism>
<dbReference type="PANTHER" id="PTHR21248:SF23">
    <property type="entry name" value="CARDIOLIPIN SYNTHASE B"/>
    <property type="match status" value="1"/>
</dbReference>
<comment type="caution">
    <text evidence="2">The sequence shown here is derived from an EMBL/GenBank/DDBJ whole genome shotgun (WGS) entry which is preliminary data.</text>
</comment>
<dbReference type="AlphaFoldDB" id="V7D134"/>
<reference evidence="2 3" key="1">
    <citation type="submission" date="2013-10" db="EMBL/GenBank/DDBJ databases">
        <title>Whole Genome Shotgun Sequence of Pseudomonas taiwanensis SJ9.</title>
        <authorList>
            <person name="Hong S.-J."/>
            <person name="Shin J.-H."/>
        </authorList>
    </citation>
    <scope>NUCLEOTIDE SEQUENCE [LARGE SCALE GENOMIC DNA]</scope>
    <source>
        <strain evidence="2 3">SJ9</strain>
    </source>
</reference>
<name>V7D134_9PSED</name>
<dbReference type="GO" id="GO:0016020">
    <property type="term" value="C:membrane"/>
    <property type="evidence" value="ECO:0007669"/>
    <property type="project" value="TreeGrafter"/>
</dbReference>
<feature type="domain" description="PLD phosphodiesterase" evidence="1">
    <location>
        <begin position="109"/>
        <end position="136"/>
    </location>
</feature>
<gene>
    <name evidence="2" type="ORF">O164_32130</name>
</gene>